<reference evidence="1" key="1">
    <citation type="submission" date="2021-05" db="EMBL/GenBank/DDBJ databases">
        <authorList>
            <person name="Khan N."/>
        </authorList>
    </citation>
    <scope>NUCLEOTIDE SEQUENCE</scope>
</reference>
<evidence type="ECO:0000313" key="2">
    <source>
        <dbReference type="Proteomes" id="UP000693738"/>
    </source>
</evidence>
<dbReference type="AlphaFoldDB" id="A0A8J2NGN5"/>
<sequence length="181" mass="20940">MVSAADSDTMDPYEHFLTTSLCYVQGQVRTHPEHSGIWPKDPNAISLFDVLGLDPYQKPFRPIRESVYPKGKNGKEAREALEKKAVDWKEAKKMFGNEDMPDHEVIEFLKTGVNHTALMVMPGPDIDRLMDMAMRWMVHTVLSDEDKRLLYQVKFLPRLKRGELQKFCDDVMERSSSHDEL</sequence>
<accession>A0A8J2NGN5</accession>
<dbReference type="EMBL" id="CAJSTJ010000121">
    <property type="protein sequence ID" value="CAG7557874.1"/>
    <property type="molecule type" value="Genomic_DNA"/>
</dbReference>
<organism evidence="1 2">
    <name type="scientific">Fusarium equiseti</name>
    <name type="common">Fusarium scirpi</name>
    <dbReference type="NCBI Taxonomy" id="61235"/>
    <lineage>
        <taxon>Eukaryota</taxon>
        <taxon>Fungi</taxon>
        <taxon>Dikarya</taxon>
        <taxon>Ascomycota</taxon>
        <taxon>Pezizomycotina</taxon>
        <taxon>Sordariomycetes</taxon>
        <taxon>Hypocreomycetidae</taxon>
        <taxon>Hypocreales</taxon>
        <taxon>Nectriaceae</taxon>
        <taxon>Fusarium</taxon>
        <taxon>Fusarium incarnatum-equiseti species complex</taxon>
    </lineage>
</organism>
<dbReference type="Proteomes" id="UP000693738">
    <property type="component" value="Unassembled WGS sequence"/>
</dbReference>
<proteinExistence type="predicted"/>
<comment type="caution">
    <text evidence="1">The sequence shown here is derived from an EMBL/GenBank/DDBJ whole genome shotgun (WGS) entry which is preliminary data.</text>
</comment>
<name>A0A8J2NGN5_FUSEQ</name>
<evidence type="ECO:0000313" key="1">
    <source>
        <dbReference type="EMBL" id="CAG7557874.1"/>
    </source>
</evidence>
<gene>
    <name evidence="1" type="ORF">FEQUK3_LOCUS3563</name>
</gene>
<protein>
    <submittedName>
        <fullName evidence="1">Uncharacterized protein</fullName>
    </submittedName>
</protein>